<organism evidence="2 3">
    <name type="scientific">Chlamydia trachomatis serovar A (strain ATCC VR-571B / DSM 19440 / HAR-13)</name>
    <dbReference type="NCBI Taxonomy" id="315277"/>
    <lineage>
        <taxon>Bacteria</taxon>
        <taxon>Pseudomonadati</taxon>
        <taxon>Chlamydiota</taxon>
        <taxon>Chlamydiia</taxon>
        <taxon>Chlamydiales</taxon>
        <taxon>Chlamydiaceae</taxon>
        <taxon>Chlamydia/Chlamydophila group</taxon>
        <taxon>Chlamydia</taxon>
    </lineage>
</organism>
<accession>A0A0H2X3C7</accession>
<dbReference type="Pfam" id="PF03677">
    <property type="entry name" value="UPF0137"/>
    <property type="match status" value="1"/>
</dbReference>
<keyword evidence="3" id="KW-1185">Reference proteome</keyword>
<keyword evidence="2" id="KW-0614">Plasmid</keyword>
<evidence type="ECO:0000313" key="2">
    <source>
        <dbReference type="EMBL" id="AAX51162.1"/>
    </source>
</evidence>
<evidence type="ECO:0000256" key="1">
    <source>
        <dbReference type="ARBA" id="ARBA00006121"/>
    </source>
</evidence>
<dbReference type="InterPro" id="IPR005350">
    <property type="entry name" value="UPF0137"/>
</dbReference>
<name>A0A0H2X3C7_CHLTA</name>
<dbReference type="HOGENOM" id="CLU_098562_0_0_0"/>
<dbReference type="AlphaFoldDB" id="A0A0H2X3C7"/>
<geneLocation type="plasmid" evidence="2 3">
    <name>pCTA</name>
</geneLocation>
<protein>
    <submittedName>
        <fullName evidence="2">Virulence plasmid protein pGP6-D</fullName>
    </submittedName>
</protein>
<gene>
    <name evidence="2" type="ordered locus">pCTA_0002</name>
</gene>
<dbReference type="KEGG" id="cta:pCTA_0002"/>
<comment type="similarity">
    <text evidence="1">Belongs to the UPF0137 (pGP6-D) family.</text>
</comment>
<dbReference type="Proteomes" id="UP000002532">
    <property type="component" value="Plasmid pCTA"/>
</dbReference>
<evidence type="ECO:0000313" key="3">
    <source>
        <dbReference type="Proteomes" id="UP000002532"/>
    </source>
</evidence>
<reference evidence="2 3" key="1">
    <citation type="journal article" date="2005" name="Infect. Immun.">
        <title>Comparative genomic analysis of Chlamydia trachomatis oculotropic and genitotropic strains.</title>
        <authorList>
            <person name="Carlson J.H."/>
            <person name="Porcella S.F."/>
            <person name="McClarty G."/>
            <person name="Caldwell H.D."/>
        </authorList>
    </citation>
    <scope>NUCLEOTIDE SEQUENCE [LARGE SCALE GENOMIC DNA]</scope>
    <source>
        <strain evidence="3">ATCC VR-571B / DSM 19440 / HAR-13</strain>
    </source>
</reference>
<dbReference type="RefSeq" id="WP_011324919.1">
    <property type="nucleotide sequence ID" value="NC_007430.1"/>
</dbReference>
<proteinExistence type="inferred from homology"/>
<dbReference type="EMBL" id="CP000052">
    <property type="protein sequence ID" value="AAX51162.1"/>
    <property type="molecule type" value="Genomic_DNA"/>
</dbReference>
<sequence>MNKLKKEADVFFKKNQTAASLDFKKTLPSIELFSATLNSEESQSLDRLFLSESQNYSDEEFYQEDILAVKLLTGQIKSIQKQHVLLLGEKIYNARKILSKDHFSSTTFSSWIELVFRTKSSAYNALAYYELFINLPNQTLQKEFQSIPYKSAYILAARKGDLKTKVDVIGKVCGMSNSSAIRVLDQFLPSSRNKDVRETIDKSDSEKNRQLSDFLIEILRIICSGVSLSSYNENLLQQLFELFKQKS</sequence>